<dbReference type="PANTHER" id="PTHR35807">
    <property type="entry name" value="TRANSCRIPTIONAL REGULATOR REDD-RELATED"/>
    <property type="match status" value="1"/>
</dbReference>
<dbReference type="GO" id="GO:0003677">
    <property type="term" value="F:DNA binding"/>
    <property type="evidence" value="ECO:0007669"/>
    <property type="project" value="UniProtKB-UniRule"/>
</dbReference>
<protein>
    <recommendedName>
        <fullName evidence="7">OmpR/PhoB-type domain-containing protein</fullName>
    </recommendedName>
</protein>
<evidence type="ECO:0000256" key="3">
    <source>
        <dbReference type="ARBA" id="ARBA00023015"/>
    </source>
</evidence>
<dbReference type="GO" id="GO:0006355">
    <property type="term" value="P:regulation of DNA-templated transcription"/>
    <property type="evidence" value="ECO:0007669"/>
    <property type="project" value="InterPro"/>
</dbReference>
<feature type="domain" description="OmpR/PhoB-type" evidence="7">
    <location>
        <begin position="24"/>
        <end position="129"/>
    </location>
</feature>
<dbReference type="Pfam" id="PF03704">
    <property type="entry name" value="BTAD"/>
    <property type="match status" value="1"/>
</dbReference>
<evidence type="ECO:0000256" key="4">
    <source>
        <dbReference type="ARBA" id="ARBA00023125"/>
    </source>
</evidence>
<evidence type="ECO:0000256" key="6">
    <source>
        <dbReference type="PROSITE-ProRule" id="PRU01091"/>
    </source>
</evidence>
<dbReference type="Proteomes" id="UP000638313">
    <property type="component" value="Unassembled WGS sequence"/>
</dbReference>
<dbReference type="InterPro" id="IPR005158">
    <property type="entry name" value="BTAD"/>
</dbReference>
<dbReference type="GO" id="GO:0000160">
    <property type="term" value="P:phosphorelay signal transduction system"/>
    <property type="evidence" value="ECO:0007669"/>
    <property type="project" value="UniProtKB-KW"/>
</dbReference>
<reference evidence="8" key="1">
    <citation type="journal article" date="2014" name="Int. J. Syst. Evol. Microbiol.">
        <title>Complete genome sequence of Corynebacterium casei LMG S-19264T (=DSM 44701T), isolated from a smear-ripened cheese.</title>
        <authorList>
            <consortium name="US DOE Joint Genome Institute (JGI-PGF)"/>
            <person name="Walter F."/>
            <person name="Albersmeier A."/>
            <person name="Kalinowski J."/>
            <person name="Ruckert C."/>
        </authorList>
    </citation>
    <scope>NUCLEOTIDE SEQUENCE</scope>
    <source>
        <strain evidence="8">JCM 4059</strain>
    </source>
</reference>
<dbReference type="InterPro" id="IPR036388">
    <property type="entry name" value="WH-like_DNA-bd_sf"/>
</dbReference>
<dbReference type="PROSITE" id="PS51755">
    <property type="entry name" value="OMPR_PHOB"/>
    <property type="match status" value="1"/>
</dbReference>
<keyword evidence="9" id="KW-1185">Reference proteome</keyword>
<dbReference type="Pfam" id="PF00486">
    <property type="entry name" value="Trans_reg_C"/>
    <property type="match status" value="1"/>
</dbReference>
<gene>
    <name evidence="8" type="ORF">GCM10010218_07610</name>
</gene>
<dbReference type="Gene3D" id="1.10.10.10">
    <property type="entry name" value="Winged helix-like DNA-binding domain superfamily/Winged helix DNA-binding domain"/>
    <property type="match status" value="1"/>
</dbReference>
<keyword evidence="5" id="KW-0804">Transcription</keyword>
<evidence type="ECO:0000256" key="5">
    <source>
        <dbReference type="ARBA" id="ARBA00023163"/>
    </source>
</evidence>
<evidence type="ECO:0000313" key="8">
    <source>
        <dbReference type="EMBL" id="GHF28934.1"/>
    </source>
</evidence>
<name>A0A919AWT2_9ACTN</name>
<keyword evidence="2" id="KW-0902">Two-component regulatory system</keyword>
<feature type="DNA-binding region" description="OmpR/PhoB-type" evidence="6">
    <location>
        <begin position="24"/>
        <end position="129"/>
    </location>
</feature>
<evidence type="ECO:0000313" key="9">
    <source>
        <dbReference type="Proteomes" id="UP000638313"/>
    </source>
</evidence>
<accession>A0A919AWT2</accession>
<evidence type="ECO:0000256" key="2">
    <source>
        <dbReference type="ARBA" id="ARBA00023012"/>
    </source>
</evidence>
<keyword evidence="4 6" id="KW-0238">DNA-binding</keyword>
<dbReference type="InterPro" id="IPR011990">
    <property type="entry name" value="TPR-like_helical_dom_sf"/>
</dbReference>
<comment type="similarity">
    <text evidence="1">Belongs to the AfsR/DnrI/RedD regulatory family.</text>
</comment>
<dbReference type="EMBL" id="BNBD01000001">
    <property type="protein sequence ID" value="GHF28934.1"/>
    <property type="molecule type" value="Genomic_DNA"/>
</dbReference>
<dbReference type="SUPFAM" id="SSF46894">
    <property type="entry name" value="C-terminal effector domain of the bipartite response regulators"/>
    <property type="match status" value="1"/>
</dbReference>
<dbReference type="PANTHER" id="PTHR35807:SF1">
    <property type="entry name" value="TRANSCRIPTIONAL REGULATOR REDD"/>
    <property type="match status" value="1"/>
</dbReference>
<dbReference type="SMART" id="SM00862">
    <property type="entry name" value="Trans_reg_C"/>
    <property type="match status" value="1"/>
</dbReference>
<dbReference type="Gene3D" id="1.25.40.10">
    <property type="entry name" value="Tetratricopeptide repeat domain"/>
    <property type="match status" value="1"/>
</dbReference>
<dbReference type="InterPro" id="IPR016032">
    <property type="entry name" value="Sig_transdc_resp-reg_C-effctor"/>
</dbReference>
<dbReference type="InterPro" id="IPR051677">
    <property type="entry name" value="AfsR-DnrI-RedD_regulator"/>
</dbReference>
<proteinExistence type="inferred from homology"/>
<dbReference type="InterPro" id="IPR001867">
    <property type="entry name" value="OmpR/PhoB-type_DNA-bd"/>
</dbReference>
<reference evidence="8" key="2">
    <citation type="submission" date="2020-09" db="EMBL/GenBank/DDBJ databases">
        <authorList>
            <person name="Sun Q."/>
            <person name="Ohkuma M."/>
        </authorList>
    </citation>
    <scope>NUCLEOTIDE SEQUENCE</scope>
    <source>
        <strain evidence="8">JCM 4059</strain>
    </source>
</reference>
<dbReference type="AlphaFoldDB" id="A0A919AWT2"/>
<evidence type="ECO:0000259" key="7">
    <source>
        <dbReference type="PROSITE" id="PS51755"/>
    </source>
</evidence>
<keyword evidence="3" id="KW-0805">Transcription regulation</keyword>
<comment type="caution">
    <text evidence="8">The sequence shown here is derived from an EMBL/GenBank/DDBJ whole genome shotgun (WGS) entry which is preliminary data.</text>
</comment>
<evidence type="ECO:0000256" key="1">
    <source>
        <dbReference type="ARBA" id="ARBA00005820"/>
    </source>
</evidence>
<sequence length="306" mass="32752">MRAACPEWTDVRGERRRLRGPAVSTVRAVGNDSRTIAFSLLGPLTASVGEEPVAIEGRRQRVVLALLVLARGRAVPADVLARAVWGEHPPVSARTHLALCVRALRRAFRAAGHPGPLITTAHPGYRLHTDGVGVDAQDFEALVDAACEAAGRSDREETAALCRRALALWKGPALEDAGGRVAGPDARHLEERRRTACEVLLAIGRRQAEDGYFEEAEDSLRDAAAAADAMAEPCLAAEAHLALARLCGTLYRTAEARRHLWSATCAFRVAGLATGEARAEAEALRLTERPTAALGPLGLIPRQSKR</sequence>
<dbReference type="SUPFAM" id="SSF48452">
    <property type="entry name" value="TPR-like"/>
    <property type="match status" value="1"/>
</dbReference>
<organism evidence="8 9">
    <name type="scientific">Streptomyces mashuensis</name>
    <dbReference type="NCBI Taxonomy" id="33904"/>
    <lineage>
        <taxon>Bacteria</taxon>
        <taxon>Bacillati</taxon>
        <taxon>Actinomycetota</taxon>
        <taxon>Actinomycetes</taxon>
        <taxon>Kitasatosporales</taxon>
        <taxon>Streptomycetaceae</taxon>
        <taxon>Streptomyces</taxon>
    </lineage>
</organism>